<comment type="cofactor">
    <cofactor evidence="1">
        <name>FAD</name>
        <dbReference type="ChEBI" id="CHEBI:57692"/>
    </cofactor>
</comment>
<accession>A0A8K0QUS0</accession>
<proteinExistence type="inferred from homology"/>
<dbReference type="Gene3D" id="3.40.50.720">
    <property type="entry name" value="NAD(P)-binding Rossmann-like Domain"/>
    <property type="match status" value="1"/>
</dbReference>
<feature type="domain" description="FAD dependent oxidoreductase" evidence="6">
    <location>
        <begin position="215"/>
        <end position="436"/>
    </location>
</feature>
<feature type="domain" description="FAD dependent oxidoreductase" evidence="6">
    <location>
        <begin position="40"/>
        <end position="123"/>
    </location>
</feature>
<dbReference type="GO" id="GO:0003884">
    <property type="term" value="F:D-amino-acid oxidase activity"/>
    <property type="evidence" value="ECO:0007669"/>
    <property type="project" value="InterPro"/>
</dbReference>
<evidence type="ECO:0000256" key="2">
    <source>
        <dbReference type="ARBA" id="ARBA00006730"/>
    </source>
</evidence>
<dbReference type="PANTHER" id="PTHR11530:SF25">
    <property type="entry name" value="FAD DEPENDENT OXIDOREDUCTASE DOMAIN-CONTAINING PROTEIN"/>
    <property type="match status" value="1"/>
</dbReference>
<dbReference type="AlphaFoldDB" id="A0A8K0QUS0"/>
<comment type="similarity">
    <text evidence="2">Belongs to the DAMOX/DASOX family.</text>
</comment>
<dbReference type="PROSITE" id="PS00677">
    <property type="entry name" value="DAO"/>
    <property type="match status" value="1"/>
</dbReference>
<dbReference type="InterPro" id="IPR023209">
    <property type="entry name" value="DAO"/>
</dbReference>
<dbReference type="PANTHER" id="PTHR11530">
    <property type="entry name" value="D-AMINO ACID OXIDASE"/>
    <property type="match status" value="1"/>
</dbReference>
<evidence type="ECO:0000313" key="7">
    <source>
        <dbReference type="EMBL" id="KAH7069328.1"/>
    </source>
</evidence>
<sequence>MSSSPSPKPVRPPSYPQLLNHTLTLAPAPLVPPTRSSPHILVLGAGVAGLSTAWTLLDHGYRVTILAADWASYTETQRLTSQIAGALWEYPPAVCGQHTDAESLERAKAWCMISYGVWSGIAAAAAAGKSIEKDGQDGDATDHGSKGIEEYGVKMRTANFFFKSPLHSTPSQLLKMHALATSGVHAFSHNGQSIIAENNIPPTVGVVDAYTLQAPVIETDVSMAHLLRLVVSKGAKLVTRRIIGHLIAQEDALRAEFNAEAIVNCTGLGSAEIAGDGERCFSLRGAVLRVINDGTQFEKIEEALCIPATTDGEDGDENGDEGFVFILPRNDNILLLGGFADHTSQLELTPESPVVQRMRARCEAFMPSLKNARLDPAYPLAQGLRPFRKGGVRVEREGGVREEGGNGGKGKSARSTIVHNYGHGGAGWSLSFGCAADVLRLVEEVVREVGGGSKL</sequence>
<reference evidence="7" key="1">
    <citation type="journal article" date="2021" name="Nat. Commun.">
        <title>Genetic determinants of endophytism in the Arabidopsis root mycobiome.</title>
        <authorList>
            <person name="Mesny F."/>
            <person name="Miyauchi S."/>
            <person name="Thiergart T."/>
            <person name="Pickel B."/>
            <person name="Atanasova L."/>
            <person name="Karlsson M."/>
            <person name="Huettel B."/>
            <person name="Barry K.W."/>
            <person name="Haridas S."/>
            <person name="Chen C."/>
            <person name="Bauer D."/>
            <person name="Andreopoulos W."/>
            <person name="Pangilinan J."/>
            <person name="LaButti K."/>
            <person name="Riley R."/>
            <person name="Lipzen A."/>
            <person name="Clum A."/>
            <person name="Drula E."/>
            <person name="Henrissat B."/>
            <person name="Kohler A."/>
            <person name="Grigoriev I.V."/>
            <person name="Martin F.M."/>
            <person name="Hacquard S."/>
        </authorList>
    </citation>
    <scope>NUCLEOTIDE SEQUENCE</scope>
    <source>
        <strain evidence="7">MPI-SDFR-AT-0120</strain>
    </source>
</reference>
<evidence type="ECO:0000256" key="1">
    <source>
        <dbReference type="ARBA" id="ARBA00001974"/>
    </source>
</evidence>
<keyword evidence="8" id="KW-1185">Reference proteome</keyword>
<dbReference type="InterPro" id="IPR006076">
    <property type="entry name" value="FAD-dep_OxRdtase"/>
</dbReference>
<keyword evidence="4" id="KW-0274">FAD</keyword>
<keyword evidence="3" id="KW-0285">Flavoprotein</keyword>
<dbReference type="GO" id="GO:0019478">
    <property type="term" value="P:D-amino acid catabolic process"/>
    <property type="evidence" value="ECO:0007669"/>
    <property type="project" value="TreeGrafter"/>
</dbReference>
<keyword evidence="5" id="KW-0560">Oxidoreductase</keyword>
<evidence type="ECO:0000313" key="8">
    <source>
        <dbReference type="Proteomes" id="UP000813461"/>
    </source>
</evidence>
<dbReference type="SUPFAM" id="SSF54373">
    <property type="entry name" value="FAD-linked reductases, C-terminal domain"/>
    <property type="match status" value="1"/>
</dbReference>
<dbReference type="InterPro" id="IPR006181">
    <property type="entry name" value="D-amino_acid_oxidase_CS"/>
</dbReference>
<dbReference type="EMBL" id="JAGMVJ010000030">
    <property type="protein sequence ID" value="KAH7069328.1"/>
    <property type="molecule type" value="Genomic_DNA"/>
</dbReference>
<dbReference type="Proteomes" id="UP000813461">
    <property type="component" value="Unassembled WGS sequence"/>
</dbReference>
<dbReference type="OrthoDB" id="2015447at2759"/>
<gene>
    <name evidence="7" type="ORF">FB567DRAFT_540692</name>
</gene>
<dbReference type="GO" id="GO:0005737">
    <property type="term" value="C:cytoplasm"/>
    <property type="evidence" value="ECO:0007669"/>
    <property type="project" value="TreeGrafter"/>
</dbReference>
<dbReference type="Pfam" id="PF01266">
    <property type="entry name" value="DAO"/>
    <property type="match status" value="2"/>
</dbReference>
<evidence type="ECO:0000259" key="6">
    <source>
        <dbReference type="Pfam" id="PF01266"/>
    </source>
</evidence>
<dbReference type="Gene3D" id="3.30.9.10">
    <property type="entry name" value="D-Amino Acid Oxidase, subunit A, domain 2"/>
    <property type="match status" value="1"/>
</dbReference>
<dbReference type="SUPFAM" id="SSF51971">
    <property type="entry name" value="Nucleotide-binding domain"/>
    <property type="match status" value="1"/>
</dbReference>
<protein>
    <submittedName>
        <fullName evidence="7">Nucleotide-binding domain-containing protein</fullName>
    </submittedName>
</protein>
<evidence type="ECO:0000256" key="3">
    <source>
        <dbReference type="ARBA" id="ARBA00022630"/>
    </source>
</evidence>
<dbReference type="GO" id="GO:0071949">
    <property type="term" value="F:FAD binding"/>
    <property type="evidence" value="ECO:0007669"/>
    <property type="project" value="InterPro"/>
</dbReference>
<name>A0A8K0QUS0_9PLEO</name>
<comment type="caution">
    <text evidence="7">The sequence shown here is derived from an EMBL/GenBank/DDBJ whole genome shotgun (WGS) entry which is preliminary data.</text>
</comment>
<organism evidence="7 8">
    <name type="scientific">Paraphoma chrysanthemicola</name>
    <dbReference type="NCBI Taxonomy" id="798071"/>
    <lineage>
        <taxon>Eukaryota</taxon>
        <taxon>Fungi</taxon>
        <taxon>Dikarya</taxon>
        <taxon>Ascomycota</taxon>
        <taxon>Pezizomycotina</taxon>
        <taxon>Dothideomycetes</taxon>
        <taxon>Pleosporomycetidae</taxon>
        <taxon>Pleosporales</taxon>
        <taxon>Pleosporineae</taxon>
        <taxon>Phaeosphaeriaceae</taxon>
        <taxon>Paraphoma</taxon>
    </lineage>
</organism>
<evidence type="ECO:0000256" key="5">
    <source>
        <dbReference type="ARBA" id="ARBA00023002"/>
    </source>
</evidence>
<evidence type="ECO:0000256" key="4">
    <source>
        <dbReference type="ARBA" id="ARBA00022827"/>
    </source>
</evidence>